<evidence type="ECO:0000256" key="9">
    <source>
        <dbReference type="ARBA" id="ARBA00023242"/>
    </source>
</evidence>
<comment type="similarity">
    <text evidence="2">Belongs to the histone deacetylase family. HD type 2 subfamily.</text>
</comment>
<dbReference type="Proteomes" id="UP000266188">
    <property type="component" value="Unassembled WGS sequence"/>
</dbReference>
<evidence type="ECO:0000256" key="5">
    <source>
        <dbReference type="ARBA" id="ARBA00022801"/>
    </source>
</evidence>
<dbReference type="InterPro" id="IPR023696">
    <property type="entry name" value="Ureohydrolase_dom_sf"/>
</dbReference>
<dbReference type="AlphaFoldDB" id="A0A3A2ZWD6"/>
<dbReference type="InterPro" id="IPR017321">
    <property type="entry name" value="Hist_deAcase_II_yeast"/>
</dbReference>
<keyword evidence="6" id="KW-0156">Chromatin regulator</keyword>
<organism evidence="14 15">
    <name type="scientific">Aspergillus sclerotialis</name>
    <dbReference type="NCBI Taxonomy" id="2070753"/>
    <lineage>
        <taxon>Eukaryota</taxon>
        <taxon>Fungi</taxon>
        <taxon>Dikarya</taxon>
        <taxon>Ascomycota</taxon>
        <taxon>Pezizomycotina</taxon>
        <taxon>Eurotiomycetes</taxon>
        <taxon>Eurotiomycetidae</taxon>
        <taxon>Eurotiales</taxon>
        <taxon>Aspergillaceae</taxon>
        <taxon>Aspergillus</taxon>
        <taxon>Aspergillus subgen. Polypaecilum</taxon>
    </lineage>
</organism>
<dbReference type="EMBL" id="MVGC01000003">
    <property type="protein sequence ID" value="RJE27469.1"/>
    <property type="molecule type" value="Genomic_DNA"/>
</dbReference>
<keyword evidence="8" id="KW-0804">Transcription</keyword>
<dbReference type="Pfam" id="PF09757">
    <property type="entry name" value="Arb2-like"/>
    <property type="match status" value="1"/>
</dbReference>
<dbReference type="GO" id="GO:0141221">
    <property type="term" value="F:histone deacetylase activity, hydrolytic mechanism"/>
    <property type="evidence" value="ECO:0007669"/>
    <property type="project" value="UniProtKB-EC"/>
</dbReference>
<evidence type="ECO:0000256" key="2">
    <source>
        <dbReference type="ARBA" id="ARBA00007738"/>
    </source>
</evidence>
<evidence type="ECO:0000259" key="12">
    <source>
        <dbReference type="Pfam" id="PF00850"/>
    </source>
</evidence>
<evidence type="ECO:0000256" key="6">
    <source>
        <dbReference type="ARBA" id="ARBA00022853"/>
    </source>
</evidence>
<dbReference type="GO" id="GO:0000118">
    <property type="term" value="C:histone deacetylase complex"/>
    <property type="evidence" value="ECO:0007669"/>
    <property type="project" value="TreeGrafter"/>
</dbReference>
<evidence type="ECO:0000256" key="8">
    <source>
        <dbReference type="ARBA" id="ARBA00023163"/>
    </source>
</evidence>
<proteinExistence type="inferred from homology"/>
<dbReference type="PIRSF" id="PIRSF037919">
    <property type="entry name" value="HDAC_II_yeast"/>
    <property type="match status" value="1"/>
</dbReference>
<dbReference type="SUPFAM" id="SSF52768">
    <property type="entry name" value="Arginase/deacetylase"/>
    <property type="match status" value="1"/>
</dbReference>
<keyword evidence="5" id="KW-0378">Hydrolase</keyword>
<feature type="domain" description="Arb2-like" evidence="13">
    <location>
        <begin position="506"/>
        <end position="643"/>
    </location>
</feature>
<dbReference type="STRING" id="2070753.A0A3A2ZWD6"/>
<evidence type="ECO:0000256" key="1">
    <source>
        <dbReference type="ARBA" id="ARBA00004123"/>
    </source>
</evidence>
<dbReference type="InterPro" id="IPR023801">
    <property type="entry name" value="His_deacetylse_dom"/>
</dbReference>
<dbReference type="Pfam" id="PF00850">
    <property type="entry name" value="Hist_deacetyl"/>
    <property type="match status" value="1"/>
</dbReference>
<evidence type="ECO:0000313" key="15">
    <source>
        <dbReference type="Proteomes" id="UP000266188"/>
    </source>
</evidence>
<dbReference type="GO" id="GO:0040029">
    <property type="term" value="P:epigenetic regulation of gene expression"/>
    <property type="evidence" value="ECO:0007669"/>
    <property type="project" value="TreeGrafter"/>
</dbReference>
<dbReference type="InterPro" id="IPR037138">
    <property type="entry name" value="His_deacetylse_dom_sf"/>
</dbReference>
<evidence type="ECO:0000256" key="7">
    <source>
        <dbReference type="ARBA" id="ARBA00023015"/>
    </source>
</evidence>
<comment type="caution">
    <text evidence="14">The sequence shown here is derived from an EMBL/GenBank/DDBJ whole genome shotgun (WGS) entry which is preliminary data.</text>
</comment>
<dbReference type="InterPro" id="IPR019154">
    <property type="entry name" value="Arb2-like_domain"/>
</dbReference>
<sequence>MDGDEDTVMGESGPSIPSLGAPHAHPLSDTQQRPLENLNGRADPFLAPSPLAQSLRVPLPPRPPSQTVRDTSSAADSRPISPPGMANSVKPHGDPITDFIKEDSLVEDNSDWEGEESGLPLAALPSGLCYDVQMRYHCEVRPTTDVHPEDPRRIYYIYKELCRAGLVDDPDSPRPLAPRPLKRIPARNATEAEISLIHSTDHYAFVESTKYMSDAQLIALEHTRDSIYFNKLTFASSILSVGGAIETCLAVATRKVKNAIAVIRPPGHHAEHDKTMGFCLFNNVSVAARVCQRQLGDMCRKILILDWDVHHGNGIQEAFYNDPNILYISLHVYQDGKFYPGGDDGDMDHCGAGLGVGRNVNIPWSNQGMGDGDYMYAFQKVVMPIAQEFNPDLVIIASGFDAAAGDELGGCFVTPACYAHMTHMLMTLANGKVAVCLEGGYNFRSISKSALAVTKTLMGEPPDRLISTSASKIAVETVERVSMVQSRFWSCMYPKASGEKAIWTDRLNDVIRSYQAKQLYENYKLTSLYIYRTAISRSFENQVLASSNYYKDVPLIVIFHDPPEIMGLPHPVTNKLEAHNCWIADIVKDYIGWAAGKDYAVIDVNIPKNVTVEPTPVSYEGDDPSQPTHTEELTEYLWDNYIE</sequence>
<dbReference type="PANTHER" id="PTHR10625">
    <property type="entry name" value="HISTONE DEACETYLASE HDAC1-RELATED"/>
    <property type="match status" value="1"/>
</dbReference>
<protein>
    <recommendedName>
        <fullName evidence="3">histone deacetylase</fullName>
        <ecNumber evidence="3">3.5.1.98</ecNumber>
    </recommendedName>
</protein>
<dbReference type="FunFam" id="3.40.800.20:FF:000005">
    <property type="entry name" value="histone deacetylase 6"/>
    <property type="match status" value="1"/>
</dbReference>
<dbReference type="OrthoDB" id="424012at2759"/>
<accession>A0A3A2ZWD6</accession>
<dbReference type="Gene3D" id="3.40.800.20">
    <property type="entry name" value="Histone deacetylase domain"/>
    <property type="match status" value="1"/>
</dbReference>
<reference evidence="15" key="1">
    <citation type="submission" date="2017-02" db="EMBL/GenBank/DDBJ databases">
        <authorList>
            <person name="Tafer H."/>
            <person name="Lopandic K."/>
        </authorList>
    </citation>
    <scope>NUCLEOTIDE SEQUENCE [LARGE SCALE GENOMIC DNA]</scope>
    <source>
        <strain evidence="15">CBS 366.77</strain>
    </source>
</reference>
<dbReference type="EC" id="3.5.1.98" evidence="3"/>
<feature type="region of interest" description="Disordered" evidence="11">
    <location>
        <begin position="1"/>
        <end position="93"/>
    </location>
</feature>
<keyword evidence="4" id="KW-0678">Repressor</keyword>
<evidence type="ECO:0000259" key="13">
    <source>
        <dbReference type="Pfam" id="PF09757"/>
    </source>
</evidence>
<gene>
    <name evidence="14" type="ORF">PHISCL_00203</name>
</gene>
<keyword evidence="9" id="KW-0539">Nucleus</keyword>
<dbReference type="PRINTS" id="PR01270">
    <property type="entry name" value="HDASUPER"/>
</dbReference>
<keyword evidence="7" id="KW-0805">Transcription regulation</keyword>
<name>A0A3A2ZWD6_9EURO</name>
<dbReference type="InterPro" id="IPR000286">
    <property type="entry name" value="HDACs"/>
</dbReference>
<evidence type="ECO:0000256" key="10">
    <source>
        <dbReference type="ARBA" id="ARBA00048287"/>
    </source>
</evidence>
<comment type="subcellular location">
    <subcellularLocation>
        <location evidence="1">Nucleus</location>
    </subcellularLocation>
</comment>
<evidence type="ECO:0000313" key="14">
    <source>
        <dbReference type="EMBL" id="RJE27469.1"/>
    </source>
</evidence>
<dbReference type="PANTHER" id="PTHR10625:SF5">
    <property type="entry name" value="HISTONE DEACETYLASE"/>
    <property type="match status" value="1"/>
</dbReference>
<comment type="catalytic activity">
    <reaction evidence="10">
        <text>N(6)-acetyl-L-lysyl-[histone] + H2O = L-lysyl-[histone] + acetate</text>
        <dbReference type="Rhea" id="RHEA:58196"/>
        <dbReference type="Rhea" id="RHEA-COMP:9845"/>
        <dbReference type="Rhea" id="RHEA-COMP:11338"/>
        <dbReference type="ChEBI" id="CHEBI:15377"/>
        <dbReference type="ChEBI" id="CHEBI:29969"/>
        <dbReference type="ChEBI" id="CHEBI:30089"/>
        <dbReference type="ChEBI" id="CHEBI:61930"/>
        <dbReference type="EC" id="3.5.1.98"/>
    </reaction>
</comment>
<evidence type="ECO:0000256" key="4">
    <source>
        <dbReference type="ARBA" id="ARBA00022491"/>
    </source>
</evidence>
<feature type="domain" description="Histone deacetylase" evidence="12">
    <location>
        <begin position="147"/>
        <end position="457"/>
    </location>
</feature>
<keyword evidence="15" id="KW-1185">Reference proteome</keyword>
<evidence type="ECO:0000256" key="11">
    <source>
        <dbReference type="SAM" id="MobiDB-lite"/>
    </source>
</evidence>
<evidence type="ECO:0000256" key="3">
    <source>
        <dbReference type="ARBA" id="ARBA00012111"/>
    </source>
</evidence>